<dbReference type="GO" id="GO:0003677">
    <property type="term" value="F:DNA binding"/>
    <property type="evidence" value="ECO:0007669"/>
    <property type="project" value="UniProtKB-KW"/>
</dbReference>
<feature type="domain" description="Type I restriction modification DNA specificity" evidence="4">
    <location>
        <begin position="2"/>
        <end position="47"/>
    </location>
</feature>
<protein>
    <recommendedName>
        <fullName evidence="4">Type I restriction modification DNA specificity domain-containing protein</fullName>
    </recommendedName>
</protein>
<feature type="domain" description="Type I restriction modification DNA specificity" evidence="4">
    <location>
        <begin position="69"/>
        <end position="227"/>
    </location>
</feature>
<evidence type="ECO:0000256" key="3">
    <source>
        <dbReference type="ARBA" id="ARBA00023125"/>
    </source>
</evidence>
<dbReference type="PANTHER" id="PTHR30408">
    <property type="entry name" value="TYPE-1 RESTRICTION ENZYME ECOKI SPECIFICITY PROTEIN"/>
    <property type="match status" value="1"/>
</dbReference>
<dbReference type="Gene3D" id="3.90.220.20">
    <property type="entry name" value="DNA methylase specificity domains"/>
    <property type="match status" value="2"/>
</dbReference>
<reference evidence="5" key="1">
    <citation type="submission" date="2019-08" db="EMBL/GenBank/DDBJ databases">
        <authorList>
            <person name="Kucharzyk K."/>
            <person name="Murdoch R.W."/>
            <person name="Higgins S."/>
            <person name="Loffler F."/>
        </authorList>
    </citation>
    <scope>NUCLEOTIDE SEQUENCE</scope>
</reference>
<dbReference type="InterPro" id="IPR052021">
    <property type="entry name" value="Type-I_RS_S_subunit"/>
</dbReference>
<dbReference type="CDD" id="cd17495">
    <property type="entry name" value="RMtype1_S_Cep9333ORF4827P-TRD2-CR2_like"/>
    <property type="match status" value="1"/>
</dbReference>
<keyword evidence="2" id="KW-0680">Restriction system</keyword>
<gene>
    <name evidence="5" type="ORF">SDC9_115577</name>
</gene>
<proteinExistence type="inferred from homology"/>
<dbReference type="AlphaFoldDB" id="A0A645BZX1"/>
<accession>A0A645BZX1</accession>
<dbReference type="InterPro" id="IPR000055">
    <property type="entry name" value="Restrct_endonuc_typeI_TRD"/>
</dbReference>
<dbReference type="EMBL" id="VSSQ01022371">
    <property type="protein sequence ID" value="MPM68643.1"/>
    <property type="molecule type" value="Genomic_DNA"/>
</dbReference>
<dbReference type="PANTHER" id="PTHR30408:SF12">
    <property type="entry name" value="TYPE I RESTRICTION ENZYME MJAVIII SPECIFICITY SUBUNIT"/>
    <property type="match status" value="1"/>
</dbReference>
<comment type="caution">
    <text evidence="5">The sequence shown here is derived from an EMBL/GenBank/DDBJ whole genome shotgun (WGS) entry which is preliminary data.</text>
</comment>
<evidence type="ECO:0000256" key="1">
    <source>
        <dbReference type="ARBA" id="ARBA00010923"/>
    </source>
</evidence>
<sequence length="260" mass="28569">MPSINTKLLSEVPIQIPSLEDQQAIADTLSVLDDRIEEKRAINHHLEQMAQAIFKSWFVDFEPFGGEMPSDWREGTLADIASVTMGQSPDGSSYNESGTGTVFYQGRTDFGSRFPTRRLFTTQPKRLAIDGDILVSVRAPVGDLNVATEPCCLGRGLAGIKSKSGNQSFILYTMFALKQQLDMFNGEGTVFGSINKNDMAALSVVIPTDEVVQQFESIVKPMDATIRNNFDEICHLQATRDALLPRLMSGELSVTDLAAK</sequence>
<organism evidence="5">
    <name type="scientific">bioreactor metagenome</name>
    <dbReference type="NCBI Taxonomy" id="1076179"/>
    <lineage>
        <taxon>unclassified sequences</taxon>
        <taxon>metagenomes</taxon>
        <taxon>ecological metagenomes</taxon>
    </lineage>
</organism>
<dbReference type="GO" id="GO:0009307">
    <property type="term" value="P:DNA restriction-modification system"/>
    <property type="evidence" value="ECO:0007669"/>
    <property type="project" value="UniProtKB-KW"/>
</dbReference>
<evidence type="ECO:0000313" key="5">
    <source>
        <dbReference type="EMBL" id="MPM68643.1"/>
    </source>
</evidence>
<evidence type="ECO:0000256" key="2">
    <source>
        <dbReference type="ARBA" id="ARBA00022747"/>
    </source>
</evidence>
<keyword evidence="3" id="KW-0238">DNA-binding</keyword>
<dbReference type="Pfam" id="PF01420">
    <property type="entry name" value="Methylase_S"/>
    <property type="match status" value="2"/>
</dbReference>
<name>A0A645BZX1_9ZZZZ</name>
<comment type="similarity">
    <text evidence="1">Belongs to the type-I restriction system S methylase family.</text>
</comment>
<dbReference type="Gene3D" id="1.10.287.1120">
    <property type="entry name" value="Bipartite methylase S protein"/>
    <property type="match status" value="1"/>
</dbReference>
<dbReference type="SUPFAM" id="SSF116734">
    <property type="entry name" value="DNA methylase specificity domain"/>
    <property type="match status" value="2"/>
</dbReference>
<evidence type="ECO:0000259" key="4">
    <source>
        <dbReference type="Pfam" id="PF01420"/>
    </source>
</evidence>
<dbReference type="InterPro" id="IPR044946">
    <property type="entry name" value="Restrct_endonuc_typeI_TRD_sf"/>
</dbReference>